<evidence type="ECO:0000313" key="1">
    <source>
        <dbReference type="EMBL" id="RPB22897.1"/>
    </source>
</evidence>
<dbReference type="InParanoid" id="A0A3N4LJ18"/>
<dbReference type="AlphaFoldDB" id="A0A3N4LJ18"/>
<gene>
    <name evidence="1" type="ORF">L211DRAFT_310427</name>
</gene>
<dbReference type="Proteomes" id="UP000267821">
    <property type="component" value="Unassembled WGS sequence"/>
</dbReference>
<accession>A0A3N4LJ18</accession>
<reference evidence="1 2" key="1">
    <citation type="journal article" date="2018" name="Nat. Ecol. Evol.">
        <title>Pezizomycetes genomes reveal the molecular basis of ectomycorrhizal truffle lifestyle.</title>
        <authorList>
            <person name="Murat C."/>
            <person name="Payen T."/>
            <person name="Noel B."/>
            <person name="Kuo A."/>
            <person name="Morin E."/>
            <person name="Chen J."/>
            <person name="Kohler A."/>
            <person name="Krizsan K."/>
            <person name="Balestrini R."/>
            <person name="Da Silva C."/>
            <person name="Montanini B."/>
            <person name="Hainaut M."/>
            <person name="Levati E."/>
            <person name="Barry K.W."/>
            <person name="Belfiori B."/>
            <person name="Cichocki N."/>
            <person name="Clum A."/>
            <person name="Dockter R.B."/>
            <person name="Fauchery L."/>
            <person name="Guy J."/>
            <person name="Iotti M."/>
            <person name="Le Tacon F."/>
            <person name="Lindquist E.A."/>
            <person name="Lipzen A."/>
            <person name="Malagnac F."/>
            <person name="Mello A."/>
            <person name="Molinier V."/>
            <person name="Miyauchi S."/>
            <person name="Poulain J."/>
            <person name="Riccioni C."/>
            <person name="Rubini A."/>
            <person name="Sitrit Y."/>
            <person name="Splivallo R."/>
            <person name="Traeger S."/>
            <person name="Wang M."/>
            <person name="Zifcakova L."/>
            <person name="Wipf D."/>
            <person name="Zambonelli A."/>
            <person name="Paolocci F."/>
            <person name="Nowrousian M."/>
            <person name="Ottonello S."/>
            <person name="Baldrian P."/>
            <person name="Spatafora J.W."/>
            <person name="Henrissat B."/>
            <person name="Nagy L.G."/>
            <person name="Aury J.M."/>
            <person name="Wincker P."/>
            <person name="Grigoriev I.V."/>
            <person name="Bonfante P."/>
            <person name="Martin F.M."/>
        </authorList>
    </citation>
    <scope>NUCLEOTIDE SEQUENCE [LARGE SCALE GENOMIC DNA]</scope>
    <source>
        <strain evidence="1 2">ATCC MYA-4762</strain>
    </source>
</reference>
<protein>
    <submittedName>
        <fullName evidence="1">Uncharacterized protein</fullName>
    </submittedName>
</protein>
<dbReference type="EMBL" id="ML121549">
    <property type="protein sequence ID" value="RPB22897.1"/>
    <property type="molecule type" value="Genomic_DNA"/>
</dbReference>
<organism evidence="1 2">
    <name type="scientific">Terfezia boudieri ATCC MYA-4762</name>
    <dbReference type="NCBI Taxonomy" id="1051890"/>
    <lineage>
        <taxon>Eukaryota</taxon>
        <taxon>Fungi</taxon>
        <taxon>Dikarya</taxon>
        <taxon>Ascomycota</taxon>
        <taxon>Pezizomycotina</taxon>
        <taxon>Pezizomycetes</taxon>
        <taxon>Pezizales</taxon>
        <taxon>Pezizaceae</taxon>
        <taxon>Terfezia</taxon>
    </lineage>
</organism>
<sequence length="73" mass="8299">MHNQTRKRSSIHHELSLIDCLLACDCRLPSCCLLFLIGTIAQQLRKDLGHLTEMYMWASSQSATFLPSQHLKG</sequence>
<proteinExistence type="predicted"/>
<evidence type="ECO:0000313" key="2">
    <source>
        <dbReference type="Proteomes" id="UP000267821"/>
    </source>
</evidence>
<name>A0A3N4LJ18_9PEZI</name>
<keyword evidence="2" id="KW-1185">Reference proteome</keyword>